<dbReference type="Gene3D" id="3.40.50.150">
    <property type="entry name" value="Vaccinia Virus protein VP39"/>
    <property type="match status" value="1"/>
</dbReference>
<keyword evidence="2" id="KW-0808">Transferase</keyword>
<keyword evidence="2" id="KW-0489">Methyltransferase</keyword>
<dbReference type="GO" id="GO:0032259">
    <property type="term" value="P:methylation"/>
    <property type="evidence" value="ECO:0007669"/>
    <property type="project" value="UniProtKB-KW"/>
</dbReference>
<feature type="domain" description="Methyltransferase type 11" evidence="1">
    <location>
        <begin position="55"/>
        <end position="150"/>
    </location>
</feature>
<evidence type="ECO:0000313" key="3">
    <source>
        <dbReference type="Proteomes" id="UP001626603"/>
    </source>
</evidence>
<evidence type="ECO:0000259" key="1">
    <source>
        <dbReference type="Pfam" id="PF08241"/>
    </source>
</evidence>
<proteinExistence type="predicted"/>
<dbReference type="EMBL" id="CP137641">
    <property type="protein sequence ID" value="WOX55215.1"/>
    <property type="molecule type" value="Genomic_DNA"/>
</dbReference>
<dbReference type="SUPFAM" id="SSF53335">
    <property type="entry name" value="S-adenosyl-L-methionine-dependent methyltransferases"/>
    <property type="match status" value="1"/>
</dbReference>
<name>A0ABD8A7X5_9EURY</name>
<reference evidence="2 3" key="1">
    <citation type="submission" date="2023-10" db="EMBL/GenBank/DDBJ databases">
        <title>The complete genome sequence of Methanoculleus palmolei DSM 4273.</title>
        <authorList>
            <person name="Lai S.-J."/>
            <person name="You Y.-T."/>
            <person name="Chen S.-C."/>
        </authorList>
    </citation>
    <scope>NUCLEOTIDE SEQUENCE [LARGE SCALE GENOMIC DNA]</scope>
    <source>
        <strain evidence="2 3">DSM 4273</strain>
    </source>
</reference>
<dbReference type="GO" id="GO:0008168">
    <property type="term" value="F:methyltransferase activity"/>
    <property type="evidence" value="ECO:0007669"/>
    <property type="project" value="UniProtKB-KW"/>
</dbReference>
<protein>
    <submittedName>
        <fullName evidence="2">Methyltransferase domain-containing protein</fullName>
    </submittedName>
</protein>
<dbReference type="PANTHER" id="PTHR43591">
    <property type="entry name" value="METHYLTRANSFERASE"/>
    <property type="match status" value="1"/>
</dbReference>
<dbReference type="CDD" id="cd02440">
    <property type="entry name" value="AdoMet_MTases"/>
    <property type="match status" value="1"/>
</dbReference>
<evidence type="ECO:0000313" key="2">
    <source>
        <dbReference type="EMBL" id="WOX55215.1"/>
    </source>
</evidence>
<dbReference type="AlphaFoldDB" id="A0ABD8A7X5"/>
<keyword evidence="3" id="KW-1185">Reference proteome</keyword>
<dbReference type="PANTHER" id="PTHR43591:SF24">
    <property type="entry name" value="2-METHOXY-6-POLYPRENYL-1,4-BENZOQUINOL METHYLASE, MITOCHONDRIAL"/>
    <property type="match status" value="1"/>
</dbReference>
<accession>A0ABD8A7X5</accession>
<dbReference type="Proteomes" id="UP001626603">
    <property type="component" value="Chromosome"/>
</dbReference>
<dbReference type="Pfam" id="PF08241">
    <property type="entry name" value="Methyltransf_11"/>
    <property type="match status" value="1"/>
</dbReference>
<dbReference type="InterPro" id="IPR013216">
    <property type="entry name" value="Methyltransf_11"/>
</dbReference>
<gene>
    <name evidence="2" type="ORF">R6Y95_07010</name>
</gene>
<organism evidence="2 3">
    <name type="scientific">Methanoculleus palmolei</name>
    <dbReference type="NCBI Taxonomy" id="72612"/>
    <lineage>
        <taxon>Archaea</taxon>
        <taxon>Methanobacteriati</taxon>
        <taxon>Methanobacteriota</taxon>
        <taxon>Stenosarchaea group</taxon>
        <taxon>Methanomicrobia</taxon>
        <taxon>Methanomicrobiales</taxon>
        <taxon>Methanomicrobiaceae</taxon>
        <taxon>Methanoculleus</taxon>
    </lineage>
</organism>
<sequence length="253" mass="28388">MEDSEIKSGITSKWDKSADRYDLHVSHGVQTKEEKDLWMDAFLKILPEGDPLSILDVGCGTGAMGLILTEMGHDVTGIDLSEGMMEVGRKKNADRGLSMIFREGDAENPSFADESFDAVVNRHLLWTLPHPDVALASWKRVVRPGGRVIVIDGVWDDGKTTTKIRRTVSQVLGKVFDPLSTPSSYDEEVSAALPNLGGVPEDTARRYFADAGLTDISLEDLMHIREHQRRYLKWYQKINHHWCYYLISGTKQA</sequence>
<dbReference type="InterPro" id="IPR029063">
    <property type="entry name" value="SAM-dependent_MTases_sf"/>
</dbReference>